<organism evidence="3 4">
    <name type="scientific">Flavobacterium urocaniciphilum</name>
    <dbReference type="NCBI Taxonomy" id="1299341"/>
    <lineage>
        <taxon>Bacteria</taxon>
        <taxon>Pseudomonadati</taxon>
        <taxon>Bacteroidota</taxon>
        <taxon>Flavobacteriia</taxon>
        <taxon>Flavobacteriales</taxon>
        <taxon>Flavobacteriaceae</taxon>
        <taxon>Flavobacterium</taxon>
    </lineage>
</organism>
<dbReference type="STRING" id="1299341.SAMN05444005_10386"/>
<keyword evidence="2" id="KW-0732">Signal</keyword>
<dbReference type="Proteomes" id="UP000198648">
    <property type="component" value="Unassembled WGS sequence"/>
</dbReference>
<keyword evidence="4" id="KW-1185">Reference proteome</keyword>
<evidence type="ECO:0000256" key="1">
    <source>
        <dbReference type="SAM" id="MobiDB-lite"/>
    </source>
</evidence>
<protein>
    <submittedName>
        <fullName evidence="3">Uncharacterized protein</fullName>
    </submittedName>
</protein>
<proteinExistence type="predicted"/>
<dbReference type="RefSeq" id="WP_091467100.1">
    <property type="nucleotide sequence ID" value="NZ_FOEI01000003.1"/>
</dbReference>
<evidence type="ECO:0000313" key="4">
    <source>
        <dbReference type="Proteomes" id="UP000198648"/>
    </source>
</evidence>
<evidence type="ECO:0000256" key="2">
    <source>
        <dbReference type="SAM" id="SignalP"/>
    </source>
</evidence>
<feature type="signal peptide" evidence="2">
    <location>
        <begin position="1"/>
        <end position="20"/>
    </location>
</feature>
<sequence>MKKMLFSVIALVAFSVTSIAEVKPKTENKKSNKTDKKSKKAQERNCDAERQIAYLAARGDGFSHADASGMAYHIYFWCMSSKFVSAE</sequence>
<dbReference type="EMBL" id="FOEI01000003">
    <property type="protein sequence ID" value="SEP89812.1"/>
    <property type="molecule type" value="Genomic_DNA"/>
</dbReference>
<dbReference type="AlphaFoldDB" id="A0A1H9BLI3"/>
<gene>
    <name evidence="3" type="ORF">SAMN05444005_10386</name>
</gene>
<reference evidence="3 4" key="1">
    <citation type="submission" date="2016-10" db="EMBL/GenBank/DDBJ databases">
        <authorList>
            <person name="de Groot N.N."/>
        </authorList>
    </citation>
    <scope>NUCLEOTIDE SEQUENCE [LARGE SCALE GENOMIC DNA]</scope>
    <source>
        <strain evidence="3 4">DSM 27078</strain>
    </source>
</reference>
<accession>A0A1H9BLI3</accession>
<feature type="region of interest" description="Disordered" evidence="1">
    <location>
        <begin position="25"/>
        <end position="44"/>
    </location>
</feature>
<name>A0A1H9BLI3_9FLAO</name>
<feature type="chain" id="PRO_5011640292" evidence="2">
    <location>
        <begin position="21"/>
        <end position="87"/>
    </location>
</feature>
<evidence type="ECO:0000313" key="3">
    <source>
        <dbReference type="EMBL" id="SEP89812.1"/>
    </source>
</evidence>